<evidence type="ECO:0000313" key="9">
    <source>
        <dbReference type="Proteomes" id="UP000295404"/>
    </source>
</evidence>
<dbReference type="EMBL" id="SMMS01000001">
    <property type="protein sequence ID" value="TCL12111.1"/>
    <property type="molecule type" value="Genomic_DNA"/>
</dbReference>
<evidence type="ECO:0000313" key="8">
    <source>
        <dbReference type="Proteomes" id="UP000273978"/>
    </source>
</evidence>
<dbReference type="OrthoDB" id="121261at2157"/>
<evidence type="ECO:0000313" key="7">
    <source>
        <dbReference type="Proteomes" id="UP000251060"/>
    </source>
</evidence>
<feature type="region of interest" description="Disordered" evidence="1">
    <location>
        <begin position="1"/>
        <end position="37"/>
    </location>
</feature>
<dbReference type="EMBL" id="OBDR01000013">
    <property type="protein sequence ID" value="SNY21313.1"/>
    <property type="molecule type" value="Genomic_DNA"/>
</dbReference>
<dbReference type="Proteomes" id="UP000273978">
    <property type="component" value="Unassembled WGS sequence"/>
</dbReference>
<organism evidence="4 6">
    <name type="scientific">Methanohalophilus euhalobius</name>
    <dbReference type="NCBI Taxonomy" id="51203"/>
    <lineage>
        <taxon>Archaea</taxon>
        <taxon>Methanobacteriati</taxon>
        <taxon>Methanobacteriota</taxon>
        <taxon>Stenosarchaea group</taxon>
        <taxon>Methanomicrobia</taxon>
        <taxon>Methanosarcinales</taxon>
        <taxon>Methanosarcinaceae</taxon>
        <taxon>Methanohalophilus</taxon>
    </lineage>
</organism>
<dbReference type="RefSeq" id="WP_096712927.1">
    <property type="nucleotide sequence ID" value="NZ_OBDR01000013.1"/>
</dbReference>
<reference evidence="2 7" key="3">
    <citation type="submission" date="2018-02" db="EMBL/GenBank/DDBJ databases">
        <title>Subsurface microbial communities from deep shales in Ohio and West Virginia, USA.</title>
        <authorList>
            <person name="Wrighton K."/>
        </authorList>
    </citation>
    <scope>NUCLEOTIDE SEQUENCE [LARGE SCALE GENOMIC DNA]</scope>
    <source>
        <strain evidence="2 7">DSM 10369</strain>
        <strain evidence="5 9">WG1_MB</strain>
    </source>
</reference>
<proteinExistence type="predicted"/>
<evidence type="ECO:0000313" key="6">
    <source>
        <dbReference type="Proteomes" id="UP000217726"/>
    </source>
</evidence>
<reference evidence="6" key="2">
    <citation type="submission" date="2017-09" db="EMBL/GenBank/DDBJ databases">
        <authorList>
            <person name="Varghese N."/>
            <person name="Submissions S."/>
        </authorList>
    </citation>
    <scope>NUCLEOTIDE SEQUENCE [LARGE SCALE GENOMIC DNA]</scope>
    <source>
        <strain evidence="6">WG-1MB</strain>
    </source>
</reference>
<keyword evidence="6" id="KW-1185">Reference proteome</keyword>
<evidence type="ECO:0000313" key="4">
    <source>
        <dbReference type="EMBL" id="SNY21313.1"/>
    </source>
</evidence>
<sequence length="95" mass="10547">MSKITEPPNVQSKVSEQIGTSACSNSLSDDRQSEHIEQMARKATTRAANDALKNGRAITIQQGNAIVRKHPDGRIEVIKTLENAFVVPKKRMYKL</sequence>
<evidence type="ECO:0000313" key="3">
    <source>
        <dbReference type="EMBL" id="RNI07786.1"/>
    </source>
</evidence>
<name>A0A285GDB7_9EURY</name>
<evidence type="ECO:0000313" key="5">
    <source>
        <dbReference type="EMBL" id="TCL12111.1"/>
    </source>
</evidence>
<reference evidence="4" key="1">
    <citation type="submission" date="2017-09" db="EMBL/GenBank/DDBJ databases">
        <authorList>
            <person name="Ehlers B."/>
            <person name="Leendertz F.H."/>
        </authorList>
    </citation>
    <scope>NUCLEOTIDE SEQUENCE [LARGE SCALE GENOMIC DNA]</scope>
    <source>
        <strain evidence="4">WG-1MB</strain>
    </source>
</reference>
<gene>
    <name evidence="2" type="ORF">B0H22_107113</name>
    <name evidence="5" type="ORF">C7960_1325</name>
    <name evidence="3" type="ORF">EDD83_07555</name>
    <name evidence="4" type="ORF">SAMN06295989_11354</name>
</gene>
<accession>A0A285GDB7</accession>
<dbReference type="EMBL" id="PVBU01000007">
    <property type="protein sequence ID" value="PQV42336.1"/>
    <property type="molecule type" value="Genomic_DNA"/>
</dbReference>
<dbReference type="Proteomes" id="UP000251060">
    <property type="component" value="Unassembled WGS sequence"/>
</dbReference>
<dbReference type="AlphaFoldDB" id="A0A285GDB7"/>
<feature type="compositionally biased region" description="Basic and acidic residues" evidence="1">
    <location>
        <begin position="28"/>
        <end position="37"/>
    </location>
</feature>
<evidence type="ECO:0000313" key="2">
    <source>
        <dbReference type="EMBL" id="PQV42336.1"/>
    </source>
</evidence>
<feature type="compositionally biased region" description="Polar residues" evidence="1">
    <location>
        <begin position="8"/>
        <end position="27"/>
    </location>
</feature>
<dbReference type="Proteomes" id="UP000217726">
    <property type="component" value="Unassembled WGS sequence"/>
</dbReference>
<dbReference type="EMBL" id="RJJF01000018">
    <property type="protein sequence ID" value="RNI07786.1"/>
    <property type="molecule type" value="Genomic_DNA"/>
</dbReference>
<protein>
    <submittedName>
        <fullName evidence="4">Uncharacterized protein</fullName>
    </submittedName>
</protein>
<evidence type="ECO:0000256" key="1">
    <source>
        <dbReference type="SAM" id="MobiDB-lite"/>
    </source>
</evidence>
<reference evidence="3 8" key="4">
    <citation type="submission" date="2018-10" db="EMBL/GenBank/DDBJ databases">
        <title>Cultivation of a novel Methanohalophilus strain from Kebrit Deep of the Red Sea and a genomic comparison of members of the genus Methanohalophilus.</title>
        <authorList>
            <person name="Guan Y."/>
            <person name="Ngugi D.K."/>
            <person name="Stingl U."/>
        </authorList>
    </citation>
    <scope>NUCLEOTIDE SEQUENCE [LARGE SCALE GENOMIC DNA]</scope>
    <source>
        <strain evidence="3 8">DSM 10369</strain>
    </source>
</reference>
<dbReference type="Proteomes" id="UP000295404">
    <property type="component" value="Unassembled WGS sequence"/>
</dbReference>